<proteinExistence type="predicted"/>
<comment type="caution">
    <text evidence="2">The sequence shown here is derived from an EMBL/GenBank/DDBJ whole genome shotgun (WGS) entry which is preliminary data.</text>
</comment>
<dbReference type="Proteomes" id="UP001497623">
    <property type="component" value="Unassembled WGS sequence"/>
</dbReference>
<dbReference type="PANTHER" id="PTHR33444">
    <property type="entry name" value="SI:DKEY-19B23.12-RELATED"/>
    <property type="match status" value="1"/>
</dbReference>
<sequence>MPSRLQKRQDTEKEPDDMDDEGVGFVGCIAKLVCGLPALIIGGIIFPTMAITFIIVGGVWINQCQLEPLIPVWLIVQGVLMLLGAGAGGLGRQQKTKENVSFPVKVLGGAISLLGFAWFIAG</sequence>
<keyword evidence="1" id="KW-0812">Transmembrane</keyword>
<dbReference type="AlphaFoldDB" id="A0AAV2SJN0"/>
<feature type="transmembrane region" description="Helical" evidence="1">
    <location>
        <begin position="72"/>
        <end position="90"/>
    </location>
</feature>
<evidence type="ECO:0008006" key="4">
    <source>
        <dbReference type="Google" id="ProtNLM"/>
    </source>
</evidence>
<accession>A0AAV2SJN0</accession>
<keyword evidence="1" id="KW-0472">Membrane</keyword>
<evidence type="ECO:0000256" key="1">
    <source>
        <dbReference type="SAM" id="Phobius"/>
    </source>
</evidence>
<feature type="transmembrane region" description="Helical" evidence="1">
    <location>
        <begin position="102"/>
        <end position="121"/>
    </location>
</feature>
<keyword evidence="3" id="KW-1185">Reference proteome</keyword>
<dbReference type="EMBL" id="CAXKWB010068161">
    <property type="protein sequence ID" value="CAL4191797.1"/>
    <property type="molecule type" value="Genomic_DNA"/>
</dbReference>
<protein>
    <recommendedName>
        <fullName evidence="4">Transmembrane protein</fullName>
    </recommendedName>
</protein>
<feature type="transmembrane region" description="Helical" evidence="1">
    <location>
        <begin position="39"/>
        <end position="60"/>
    </location>
</feature>
<reference evidence="2 3" key="1">
    <citation type="submission" date="2024-05" db="EMBL/GenBank/DDBJ databases">
        <authorList>
            <person name="Wallberg A."/>
        </authorList>
    </citation>
    <scope>NUCLEOTIDE SEQUENCE [LARGE SCALE GENOMIC DNA]</scope>
</reference>
<dbReference type="InterPro" id="IPR040350">
    <property type="entry name" value="TMEM272"/>
</dbReference>
<organism evidence="2 3">
    <name type="scientific">Meganyctiphanes norvegica</name>
    <name type="common">Northern krill</name>
    <name type="synonym">Thysanopoda norvegica</name>
    <dbReference type="NCBI Taxonomy" id="48144"/>
    <lineage>
        <taxon>Eukaryota</taxon>
        <taxon>Metazoa</taxon>
        <taxon>Ecdysozoa</taxon>
        <taxon>Arthropoda</taxon>
        <taxon>Crustacea</taxon>
        <taxon>Multicrustacea</taxon>
        <taxon>Malacostraca</taxon>
        <taxon>Eumalacostraca</taxon>
        <taxon>Eucarida</taxon>
        <taxon>Euphausiacea</taxon>
        <taxon>Euphausiidae</taxon>
        <taxon>Meganyctiphanes</taxon>
    </lineage>
</organism>
<gene>
    <name evidence="2" type="ORF">MNOR_LOCUS36649</name>
</gene>
<keyword evidence="1" id="KW-1133">Transmembrane helix</keyword>
<evidence type="ECO:0000313" key="3">
    <source>
        <dbReference type="Proteomes" id="UP001497623"/>
    </source>
</evidence>
<dbReference type="PANTHER" id="PTHR33444:SF2">
    <property type="entry name" value="MARVEL DOMAIN-CONTAINING PROTEIN"/>
    <property type="match status" value="1"/>
</dbReference>
<name>A0AAV2SJN0_MEGNR</name>
<evidence type="ECO:0000313" key="2">
    <source>
        <dbReference type="EMBL" id="CAL4191797.1"/>
    </source>
</evidence>
<feature type="non-terminal residue" evidence="2">
    <location>
        <position position="122"/>
    </location>
</feature>